<feature type="compositionally biased region" description="Polar residues" evidence="1">
    <location>
        <begin position="249"/>
        <end position="355"/>
    </location>
</feature>
<evidence type="ECO:0000256" key="1">
    <source>
        <dbReference type="SAM" id="MobiDB-lite"/>
    </source>
</evidence>
<evidence type="ECO:0000259" key="3">
    <source>
        <dbReference type="Pfam" id="PF03217"/>
    </source>
</evidence>
<evidence type="ECO:0000256" key="2">
    <source>
        <dbReference type="SAM" id="SignalP"/>
    </source>
</evidence>
<evidence type="ECO:0000313" key="5">
    <source>
        <dbReference type="Proteomes" id="UP000312326"/>
    </source>
</evidence>
<feature type="region of interest" description="Disordered" evidence="1">
    <location>
        <begin position="167"/>
        <end position="186"/>
    </location>
</feature>
<feature type="region of interest" description="Disordered" evidence="1">
    <location>
        <begin position="201"/>
        <end position="355"/>
    </location>
</feature>
<feature type="domain" description="S-layer protein C-terminal" evidence="3">
    <location>
        <begin position="43"/>
        <end position="94"/>
    </location>
</feature>
<reference evidence="4 5" key="1">
    <citation type="submission" date="2018-06" db="EMBL/GenBank/DDBJ databases">
        <title>Complete genome sequnece of Lactobacillus amylovorus PMRA3.</title>
        <authorList>
            <person name="Nam Y.-D."/>
            <person name="Chung W.-H."/>
            <person name="Park Y.S."/>
            <person name="Kang J."/>
        </authorList>
    </citation>
    <scope>NUCLEOTIDE SEQUENCE [LARGE SCALE GENOMIC DNA]</scope>
    <source>
        <strain evidence="4 5">PMRA3</strain>
        <plasmid evidence="5">ppmra301</plasmid>
    </source>
</reference>
<dbReference type="NCBIfam" id="TIGR04320">
    <property type="entry name" value="Surf_Exclu_PgrA"/>
    <property type="match status" value="1"/>
</dbReference>
<sequence>MNKKISLTKVLALGATSTALLSGAMMMNNNKVEASSSSIVLLKFKHNAYRYDKNGKRIGRGYITKGSTYYSKGAYRIHGKKYHKLDTKGNIYIKDGNLLTRRLTNQVTLKHNAYLYDIHGRRINRQKLYKGVSYFIYGSRYIHGKKYYQVGAHQYIKASNASAPFSTYHQDNNVDNGNSNTTNTSTNTNIATVINYNNASKSQNTQSNANTQSQANTGSSKTSLNSSHQSQQTQSGSNTTINVGGGDNKGSQTTKPSVGNSGSQVTKPNTGSQGSTTKPSAGNSGSQVTKPNTGSQGSTTKPSAGNSGSQVTKPNTGNQGSITKPSTGNNGSQVTKPNTGNQSKETQPSQPTYSKNYVKLPAGYLEAVKNANWEKTSVPDSLIIKGTEENIFHSESKADDEMKIDSDNLTPAQDFEINDFALRLINNVRSENGQQPWHYSARAQHVADRVAYLYEQDHMGLSTWHDNKALNEVDREAGIHTAELMGGDNVNYKEDYLNTMTDLKRAVYNDVVKMLFSTVELRHAQIMLTYNSIDNPTTYFGFSVSWQEHNKDGRQEHSDHFIAY</sequence>
<evidence type="ECO:0000313" key="4">
    <source>
        <dbReference type="EMBL" id="QDD71340.1"/>
    </source>
</evidence>
<feature type="domain" description="S-layer protein C-terminal" evidence="3">
    <location>
        <begin position="105"/>
        <end position="159"/>
    </location>
</feature>
<dbReference type="InterPro" id="IPR027607">
    <property type="entry name" value="Surf_Exclu_SEC10/PgrA"/>
</dbReference>
<dbReference type="AlphaFoldDB" id="A0A5B8EHG8"/>
<dbReference type="InterPro" id="IPR024968">
    <property type="entry name" value="SlpA_C_lactobacillus"/>
</dbReference>
<feature type="signal peptide" evidence="2">
    <location>
        <begin position="1"/>
        <end position="21"/>
    </location>
</feature>
<gene>
    <name evidence="4" type="ORF">DM298_10740</name>
</gene>
<accession>A0A5B8EHG8</accession>
<proteinExistence type="predicted"/>
<organism evidence="4 5">
    <name type="scientific">Lactobacillus amylovorus</name>
    <dbReference type="NCBI Taxonomy" id="1604"/>
    <lineage>
        <taxon>Bacteria</taxon>
        <taxon>Bacillati</taxon>
        <taxon>Bacillota</taxon>
        <taxon>Bacilli</taxon>
        <taxon>Lactobacillales</taxon>
        <taxon>Lactobacillaceae</taxon>
        <taxon>Lactobacillus</taxon>
    </lineage>
</organism>
<feature type="compositionally biased region" description="Low complexity" evidence="1">
    <location>
        <begin position="171"/>
        <end position="186"/>
    </location>
</feature>
<keyword evidence="2" id="KW-0732">Signal</keyword>
<dbReference type="Proteomes" id="UP000312326">
    <property type="component" value="Plasmid pPMRA301"/>
</dbReference>
<feature type="chain" id="PRO_5038820982" description="S-layer protein C-terminal domain-containing protein" evidence="2">
    <location>
        <begin position="22"/>
        <end position="564"/>
    </location>
</feature>
<dbReference type="EMBL" id="CP029755">
    <property type="protein sequence ID" value="QDD71340.1"/>
    <property type="molecule type" value="Genomic_DNA"/>
</dbReference>
<protein>
    <recommendedName>
        <fullName evidence="3">S-layer protein C-terminal domain-containing protein</fullName>
    </recommendedName>
</protein>
<dbReference type="Pfam" id="PF03217">
    <property type="entry name" value="SlpA"/>
    <property type="match status" value="2"/>
</dbReference>
<name>A0A5B8EHG8_LACAM</name>
<dbReference type="RefSeq" id="WP_139962622.1">
    <property type="nucleotide sequence ID" value="NZ_CP029755.1"/>
</dbReference>
<feature type="compositionally biased region" description="Low complexity" evidence="1">
    <location>
        <begin position="201"/>
        <end position="240"/>
    </location>
</feature>
<geneLocation type="plasmid" evidence="5">
    <name>ppmra301</name>
</geneLocation>
<keyword evidence="4" id="KW-0614">Plasmid</keyword>